<reference evidence="7 8" key="1">
    <citation type="submission" date="2024-04" db="EMBL/GenBank/DDBJ databases">
        <title>Novel species of the genus Ideonella isolated from streams.</title>
        <authorList>
            <person name="Lu H."/>
        </authorList>
    </citation>
    <scope>NUCLEOTIDE SEQUENCE [LARGE SCALE GENOMIC DNA]</scope>
    <source>
        <strain evidence="7 8">DXS22W</strain>
    </source>
</reference>
<evidence type="ECO:0000313" key="7">
    <source>
        <dbReference type="EMBL" id="MEK8050163.1"/>
    </source>
</evidence>
<evidence type="ECO:0000259" key="6">
    <source>
        <dbReference type="Pfam" id="PF04357"/>
    </source>
</evidence>
<dbReference type="PANTHER" id="PTHR36985:SF1">
    <property type="entry name" value="TRANSLOCATION AND ASSEMBLY MODULE SUBUNIT TAMB"/>
    <property type="match status" value="1"/>
</dbReference>
<gene>
    <name evidence="7" type="ORF">AACH10_07930</name>
</gene>
<proteinExistence type="predicted"/>
<comment type="subcellular location">
    <subcellularLocation>
        <location evidence="1">Membrane</location>
        <topology evidence="1">Single-pass membrane protein</topology>
    </subcellularLocation>
</comment>
<organism evidence="7 8">
    <name type="scientific">Pseudaquabacterium inlustre</name>
    <dbReference type="NCBI Taxonomy" id="2984192"/>
    <lineage>
        <taxon>Bacteria</taxon>
        <taxon>Pseudomonadati</taxon>
        <taxon>Pseudomonadota</taxon>
        <taxon>Betaproteobacteria</taxon>
        <taxon>Burkholderiales</taxon>
        <taxon>Sphaerotilaceae</taxon>
        <taxon>Pseudaquabacterium</taxon>
    </lineage>
</organism>
<evidence type="ECO:0000256" key="2">
    <source>
        <dbReference type="ARBA" id="ARBA00022692"/>
    </source>
</evidence>
<protein>
    <submittedName>
        <fullName evidence="7">Translocation/assembly module TamB domain-containing protein</fullName>
    </submittedName>
</protein>
<dbReference type="RefSeq" id="WP_341409831.1">
    <property type="nucleotide sequence ID" value="NZ_JBBUTH010000003.1"/>
</dbReference>
<keyword evidence="8" id="KW-1185">Reference proteome</keyword>
<evidence type="ECO:0000256" key="1">
    <source>
        <dbReference type="ARBA" id="ARBA00004167"/>
    </source>
</evidence>
<evidence type="ECO:0000313" key="8">
    <source>
        <dbReference type="Proteomes" id="UP001365405"/>
    </source>
</evidence>
<dbReference type="Proteomes" id="UP001365405">
    <property type="component" value="Unassembled WGS sequence"/>
</dbReference>
<comment type="caution">
    <text evidence="7">The sequence shown here is derived from an EMBL/GenBank/DDBJ whole genome shotgun (WGS) entry which is preliminary data.</text>
</comment>
<keyword evidence="3" id="KW-1133">Transmembrane helix</keyword>
<name>A0ABU9CEM8_9BURK</name>
<evidence type="ECO:0000256" key="4">
    <source>
        <dbReference type="ARBA" id="ARBA00023136"/>
    </source>
</evidence>
<accession>A0ABU9CEM8</accession>
<dbReference type="InterPro" id="IPR007452">
    <property type="entry name" value="TamB_C"/>
</dbReference>
<keyword evidence="2" id="KW-0812">Transmembrane</keyword>
<dbReference type="Pfam" id="PF04357">
    <property type="entry name" value="TamB"/>
    <property type="match status" value="1"/>
</dbReference>
<evidence type="ECO:0000256" key="5">
    <source>
        <dbReference type="SAM" id="MobiDB-lite"/>
    </source>
</evidence>
<sequence length="1374" mass="145381">MGGLALLLGGAVAAGQWWWQREASLPWLLAQVPGLQVQGVQGAPADARWRIARLDWALPAQAGTLHIEQLVLQRSGWQWRPHTGAWLGLSLAELSAAQVRYTSGPPSTQPLQAPADLRLPLALQVAQLRIGTLQVDALPALQQLQARVSLGADGGTRHRVDELAVTVEQARVGGGLQIGTAAPMTVQAQLDASGTAGGQALPWTARAEAQGPLTRLALTAQLQGQGGGTAPAPTTAPEAPRLQAQATVLPFAAWPLAALRFETQALDLSALSTHLPATRLDGQAQVDSSGLDRPARVQLQLSNRRPASWDQGGLPLRSLEAEARATPQQPDRLDIARLSLQLADAQGAAGRIGGQGHWAGSTAQLTLRLDDLAPSRLDRRAAALTVSGPLALTLSGLGSAGSTPSLGFDTTLTGRLRDGAQGPVQLRAVGEASATQLQLREASLRAGEASAQFSGLLRQQASGWRVQGQGRLDRFDPLPWWPGTAGSVWARGPHRLAGSLNADLLWRPHQAAAAGGSAPWAGLPPLEGHAALTLADSLLAGVPVAGQLTVDGSASRPTLDLGLSAAGNRLALRWQTGAQPADDQASLDLQAPQLGALAPWGAWLAELQPATAGAWPRTGSLNGRLRAQGRWPALRGSEGQWQADGLAAASATLQSASLNWRTGADADAPLQLQLQLRQWAAGAQRLERLEASAEGSLREHTLRLQADSPVRPPAWTEPLLGAAGNGTRVELESRGRWLPEAGGGARWQAQAVRLRGGARDAVRSTAWLDAQWPLAELRLDSRYRPQTFDAGPGRVQLASTGFQWQALRWQADAARPEGRWEVRGTLETIDVARLLQKLQPEMGWAGNLTLGGRVDIRSAETLDADIVLERGGGDLNITDELGQTQALGLTDLRLALGTHDGLWQFAQGLAGRSIGAIAGAQVLKAPAGQRWPGRDAPLQGVLEAQVANLGVWGTWVPPGWRLAGQLHTSASFGGTLGAPQLRGRMAGSGIAVRHLLQGIQLQDGELAIALDGDKAQIEQLRFKGGEGGTVAITGQAALGAAPSATLNLVAERFRLLGRVDRRLLTSGRAQARLDAERLQVDGEFRIDEGVFDISRGDAPTLDDDVRVRRPGDEPATGLGGGASDAGARATATATPLPLPLRQARLAVQIDLGDKLSLHGRGIDTGLRGRLQVSSPGGKLALNGTVRTDGGQYAAYGQKLDIRRGELRFTGPLDNPALDVQAIRPNLDVLVGVALSGTAQAPRIRLFSEPELSDYEKLSWLVLGRSSDGLGRTDTALLQRAALALLSGDGQAPTDTLLETLGLTDFSVRQTEGDVRDTVISLGKQLSRRWYLGYERSVNTTTGTWQLIYRIAQRFTLRAQGGGDNAVDLIWSWRW</sequence>
<feature type="region of interest" description="Disordered" evidence="5">
    <location>
        <begin position="1095"/>
        <end position="1130"/>
    </location>
</feature>
<evidence type="ECO:0000256" key="3">
    <source>
        <dbReference type="ARBA" id="ARBA00022989"/>
    </source>
</evidence>
<dbReference type="PANTHER" id="PTHR36985">
    <property type="entry name" value="TRANSLOCATION AND ASSEMBLY MODULE SUBUNIT TAMB"/>
    <property type="match status" value="1"/>
</dbReference>
<dbReference type="EMBL" id="JBBUTH010000003">
    <property type="protein sequence ID" value="MEK8050163.1"/>
    <property type="molecule type" value="Genomic_DNA"/>
</dbReference>
<feature type="compositionally biased region" description="Basic and acidic residues" evidence="5">
    <location>
        <begin position="1103"/>
        <end position="1112"/>
    </location>
</feature>
<keyword evidence="4" id="KW-0472">Membrane</keyword>
<feature type="domain" description="Translocation and assembly module TamB C-terminal" evidence="6">
    <location>
        <begin position="1023"/>
        <end position="1374"/>
    </location>
</feature>